<dbReference type="EMBL" id="AAWS01000049">
    <property type="protein sequence ID" value="EAY25395.1"/>
    <property type="molecule type" value="Genomic_DNA"/>
</dbReference>
<evidence type="ECO:0000313" key="1">
    <source>
        <dbReference type="EMBL" id="EAY25395.1"/>
    </source>
</evidence>
<accession>A1ZW32</accession>
<dbReference type="AlphaFoldDB" id="A1ZW32"/>
<organism evidence="1 2">
    <name type="scientific">Microscilla marina ATCC 23134</name>
    <dbReference type="NCBI Taxonomy" id="313606"/>
    <lineage>
        <taxon>Bacteria</taxon>
        <taxon>Pseudomonadati</taxon>
        <taxon>Bacteroidota</taxon>
        <taxon>Cytophagia</taxon>
        <taxon>Cytophagales</taxon>
        <taxon>Microscillaceae</taxon>
        <taxon>Microscilla</taxon>
    </lineage>
</organism>
<evidence type="ECO:0000313" key="2">
    <source>
        <dbReference type="Proteomes" id="UP000004095"/>
    </source>
</evidence>
<comment type="caution">
    <text evidence="1">The sequence shown here is derived from an EMBL/GenBank/DDBJ whole genome shotgun (WGS) entry which is preliminary data.</text>
</comment>
<reference evidence="1 2" key="1">
    <citation type="submission" date="2007-01" db="EMBL/GenBank/DDBJ databases">
        <authorList>
            <person name="Haygood M."/>
            <person name="Podell S."/>
            <person name="Anderson C."/>
            <person name="Hopkinson B."/>
            <person name="Roe K."/>
            <person name="Barbeau K."/>
            <person name="Gaasterland T."/>
            <person name="Ferriera S."/>
            <person name="Johnson J."/>
            <person name="Kravitz S."/>
            <person name="Beeson K."/>
            <person name="Sutton G."/>
            <person name="Rogers Y.-H."/>
            <person name="Friedman R."/>
            <person name="Frazier M."/>
            <person name="Venter J.C."/>
        </authorList>
    </citation>
    <scope>NUCLEOTIDE SEQUENCE [LARGE SCALE GENOMIC DNA]</scope>
    <source>
        <strain evidence="1 2">ATCC 23134</strain>
    </source>
</reference>
<dbReference type="Proteomes" id="UP000004095">
    <property type="component" value="Unassembled WGS sequence"/>
</dbReference>
<protein>
    <submittedName>
        <fullName evidence="1">Uncharacterized protein</fullName>
    </submittedName>
</protein>
<sequence>MTYLLVSSFVFVDANLRLYLTGFFSGYWWYQGGLVFMSTQPVVNI</sequence>
<keyword evidence="2" id="KW-1185">Reference proteome</keyword>
<gene>
    <name evidence="1" type="ORF">M23134_06654</name>
</gene>
<name>A1ZW32_MICM2</name>
<proteinExistence type="predicted"/>